<sequence length="263" mass="30001">MWRWWRDKLWEYSNVPAKKCFLMNPNLSLQRQVKTSFGLLAIFGVVSVMIFAITTTIYAGRSVQEHAQKIMRDQVLINIRQSSHMAAKTLSEEFDHLRGTTSILAELVRDRIVGYPNDGWEDDLHVPFPVQQQDSNDNNNNNNNNNNPQQRANQYPLKSPLLPRDWNITRNLNATNLLEHLQERAYWVLDRRGEKPPQQPQSHNQQQQHLMSLATTSSVFSFQGNCDPSVYSPADPAYYPRCTDANNNASTGGVVFPTTTAAG</sequence>
<comment type="caution">
    <text evidence="3">The sequence shown here is derived from an EMBL/GenBank/DDBJ whole genome shotgun (WGS) entry which is preliminary data.</text>
</comment>
<proteinExistence type="predicted"/>
<feature type="compositionally biased region" description="Low complexity" evidence="1">
    <location>
        <begin position="131"/>
        <end position="154"/>
    </location>
</feature>
<accession>A0A9N8F1U6</accession>
<name>A0A9N8F1U6_9STRA</name>
<evidence type="ECO:0000256" key="2">
    <source>
        <dbReference type="SAM" id="Phobius"/>
    </source>
</evidence>
<feature type="region of interest" description="Disordered" evidence="1">
    <location>
        <begin position="124"/>
        <end position="159"/>
    </location>
</feature>
<reference evidence="3" key="1">
    <citation type="submission" date="2020-06" db="EMBL/GenBank/DDBJ databases">
        <authorList>
            <consortium name="Plant Systems Biology data submission"/>
        </authorList>
    </citation>
    <scope>NUCLEOTIDE SEQUENCE</scope>
    <source>
        <strain evidence="3">D6</strain>
    </source>
</reference>
<gene>
    <name evidence="3" type="ORF">SEMRO_3207_G345240.1</name>
</gene>
<keyword evidence="2" id="KW-0812">Transmembrane</keyword>
<dbReference type="AlphaFoldDB" id="A0A9N8F1U6"/>
<keyword evidence="4" id="KW-1185">Reference proteome</keyword>
<organism evidence="3 4">
    <name type="scientific">Seminavis robusta</name>
    <dbReference type="NCBI Taxonomy" id="568900"/>
    <lineage>
        <taxon>Eukaryota</taxon>
        <taxon>Sar</taxon>
        <taxon>Stramenopiles</taxon>
        <taxon>Ochrophyta</taxon>
        <taxon>Bacillariophyta</taxon>
        <taxon>Bacillariophyceae</taxon>
        <taxon>Bacillariophycidae</taxon>
        <taxon>Naviculales</taxon>
        <taxon>Naviculaceae</taxon>
        <taxon>Seminavis</taxon>
    </lineage>
</organism>
<dbReference type="Proteomes" id="UP001153069">
    <property type="component" value="Unassembled WGS sequence"/>
</dbReference>
<keyword evidence="2" id="KW-0472">Membrane</keyword>
<dbReference type="EMBL" id="CAICTM010003205">
    <property type="protein sequence ID" value="CAB9531048.1"/>
    <property type="molecule type" value="Genomic_DNA"/>
</dbReference>
<evidence type="ECO:0000313" key="3">
    <source>
        <dbReference type="EMBL" id="CAB9531048.1"/>
    </source>
</evidence>
<protein>
    <submittedName>
        <fullName evidence="3">Uncharacterized protein</fullName>
    </submittedName>
</protein>
<evidence type="ECO:0000313" key="4">
    <source>
        <dbReference type="Proteomes" id="UP001153069"/>
    </source>
</evidence>
<evidence type="ECO:0000256" key="1">
    <source>
        <dbReference type="SAM" id="MobiDB-lite"/>
    </source>
</evidence>
<keyword evidence="2" id="KW-1133">Transmembrane helix</keyword>
<feature type="non-terminal residue" evidence="3">
    <location>
        <position position="263"/>
    </location>
</feature>
<feature type="transmembrane region" description="Helical" evidence="2">
    <location>
        <begin position="37"/>
        <end position="59"/>
    </location>
</feature>